<reference evidence="1 2" key="1">
    <citation type="submission" date="2018-12" db="EMBL/GenBank/DDBJ databases">
        <authorList>
            <consortium name="Pathogen Informatics"/>
        </authorList>
    </citation>
    <scope>NUCLEOTIDE SEQUENCE [LARGE SCALE GENOMIC DNA]</scope>
    <source>
        <strain evidence="1 2">NCTC10437</strain>
    </source>
</reference>
<dbReference type="STRING" id="1791.GCA_001049355_03761"/>
<sequence length="48" mass="5122">MIFENRGQPVKAAGISGDYLRVADHQVTFPADAMVQPYGGGFLQLSAP</sequence>
<dbReference type="Proteomes" id="UP000279306">
    <property type="component" value="Chromosome"/>
</dbReference>
<dbReference type="AlphaFoldDB" id="A0A3S4TFA4"/>
<keyword evidence="2" id="KW-1185">Reference proteome</keyword>
<accession>A0A3S4TFA4</accession>
<name>A0A3S4TFA4_MYCAU</name>
<proteinExistence type="predicted"/>
<organism evidence="1 2">
    <name type="scientific">Mycolicibacterium aurum</name>
    <name type="common">Mycobacterium aurum</name>
    <dbReference type="NCBI Taxonomy" id="1791"/>
    <lineage>
        <taxon>Bacteria</taxon>
        <taxon>Bacillati</taxon>
        <taxon>Actinomycetota</taxon>
        <taxon>Actinomycetes</taxon>
        <taxon>Mycobacteriales</taxon>
        <taxon>Mycobacteriaceae</taxon>
        <taxon>Mycolicibacterium</taxon>
    </lineage>
</organism>
<dbReference type="RefSeq" id="WP_170216902.1">
    <property type="nucleotide sequence ID" value="NZ_CVQQ01000012.1"/>
</dbReference>
<protein>
    <submittedName>
        <fullName evidence="1">Uncharacterized protein</fullName>
    </submittedName>
</protein>
<evidence type="ECO:0000313" key="1">
    <source>
        <dbReference type="EMBL" id="VEG57891.1"/>
    </source>
</evidence>
<dbReference type="EMBL" id="LR134356">
    <property type="protein sequence ID" value="VEG57891.1"/>
    <property type="molecule type" value="Genomic_DNA"/>
</dbReference>
<evidence type="ECO:0000313" key="2">
    <source>
        <dbReference type="Proteomes" id="UP000279306"/>
    </source>
</evidence>
<gene>
    <name evidence="1" type="ORF">NCTC10437_04912</name>
</gene>
<dbReference type="KEGG" id="mauu:NCTC10437_04912"/>